<dbReference type="AlphaFoldDB" id="A0A915JUH7"/>
<accession>A0A915JUH7</accession>
<name>A0A915JUH7_ROMCU</name>
<dbReference type="Proteomes" id="UP000887565">
    <property type="component" value="Unplaced"/>
</dbReference>
<organism evidence="1 2">
    <name type="scientific">Romanomermis culicivorax</name>
    <name type="common">Nematode worm</name>
    <dbReference type="NCBI Taxonomy" id="13658"/>
    <lineage>
        <taxon>Eukaryota</taxon>
        <taxon>Metazoa</taxon>
        <taxon>Ecdysozoa</taxon>
        <taxon>Nematoda</taxon>
        <taxon>Enoplea</taxon>
        <taxon>Dorylaimia</taxon>
        <taxon>Mermithida</taxon>
        <taxon>Mermithoidea</taxon>
        <taxon>Mermithidae</taxon>
        <taxon>Romanomermis</taxon>
    </lineage>
</organism>
<keyword evidence="1" id="KW-1185">Reference proteome</keyword>
<evidence type="ECO:0000313" key="2">
    <source>
        <dbReference type="WBParaSite" id="nRc.2.0.1.t29753-RA"/>
    </source>
</evidence>
<dbReference type="WBParaSite" id="nRc.2.0.1.t29753-RA">
    <property type="protein sequence ID" value="nRc.2.0.1.t29753-RA"/>
    <property type="gene ID" value="nRc.2.0.1.g29753"/>
</dbReference>
<proteinExistence type="predicted"/>
<protein>
    <submittedName>
        <fullName evidence="2">Uncharacterized protein</fullName>
    </submittedName>
</protein>
<sequence>MAENCIILHNAASTCRPYLSLRSIKIRTCSSGVMPKKARNPSAIRSPVVKRTTWSIRSTIFTEEYMLVPKKTRAPTTAPTGPNTLLTPSIMVKVSARAIPTPSSGVKIAPSINCPGSSAWGLKTNGNRMGWASSFGNVMLVKYSTQNPTTVLSTTARRSSGWKNFVLILIMTGEWFNKTLSDDMGDANISRSE</sequence>
<evidence type="ECO:0000313" key="1">
    <source>
        <dbReference type="Proteomes" id="UP000887565"/>
    </source>
</evidence>
<reference evidence="2" key="1">
    <citation type="submission" date="2022-11" db="UniProtKB">
        <authorList>
            <consortium name="WormBaseParasite"/>
        </authorList>
    </citation>
    <scope>IDENTIFICATION</scope>
</reference>